<evidence type="ECO:0000259" key="4">
    <source>
        <dbReference type="Pfam" id="PF02525"/>
    </source>
</evidence>
<evidence type="ECO:0000313" key="5">
    <source>
        <dbReference type="EMBL" id="MFD2841753.1"/>
    </source>
</evidence>
<keyword evidence="2 5" id="KW-0560">Oxidoreductase</keyword>
<dbReference type="SUPFAM" id="SSF52218">
    <property type="entry name" value="Flavoproteins"/>
    <property type="match status" value="1"/>
</dbReference>
<name>A0ABW5XLG1_9MICO</name>
<feature type="region of interest" description="Disordered" evidence="3">
    <location>
        <begin position="1"/>
        <end position="20"/>
    </location>
</feature>
<feature type="compositionally biased region" description="Polar residues" evidence="3">
    <location>
        <begin position="1"/>
        <end position="15"/>
    </location>
</feature>
<dbReference type="EC" id="1.6.99.-" evidence="5"/>
<gene>
    <name evidence="5" type="ORF">ACFSYH_14420</name>
</gene>
<dbReference type="Gene3D" id="3.40.50.360">
    <property type="match status" value="1"/>
</dbReference>
<dbReference type="PANTHER" id="PTHR10204">
    <property type="entry name" value="NAD P H OXIDOREDUCTASE-RELATED"/>
    <property type="match status" value="1"/>
</dbReference>
<dbReference type="GO" id="GO:0016491">
    <property type="term" value="F:oxidoreductase activity"/>
    <property type="evidence" value="ECO:0007669"/>
    <property type="project" value="UniProtKB-KW"/>
</dbReference>
<dbReference type="InterPro" id="IPR003680">
    <property type="entry name" value="Flavodoxin_fold"/>
</dbReference>
<keyword evidence="6" id="KW-1185">Reference proteome</keyword>
<dbReference type="RefSeq" id="WP_377468097.1">
    <property type="nucleotide sequence ID" value="NZ_JBHUOP010000009.1"/>
</dbReference>
<comment type="similarity">
    <text evidence="1">Belongs to the NAD(P)H dehydrogenase (quinone) family.</text>
</comment>
<organism evidence="5 6">
    <name type="scientific">Populibacterium corticicola</name>
    <dbReference type="NCBI Taxonomy" id="1812826"/>
    <lineage>
        <taxon>Bacteria</taxon>
        <taxon>Bacillati</taxon>
        <taxon>Actinomycetota</taxon>
        <taxon>Actinomycetes</taxon>
        <taxon>Micrococcales</taxon>
        <taxon>Jonesiaceae</taxon>
        <taxon>Populibacterium</taxon>
    </lineage>
</organism>
<dbReference type="EMBL" id="JBHUOP010000009">
    <property type="protein sequence ID" value="MFD2841753.1"/>
    <property type="molecule type" value="Genomic_DNA"/>
</dbReference>
<comment type="caution">
    <text evidence="5">The sequence shown here is derived from an EMBL/GenBank/DDBJ whole genome shotgun (WGS) entry which is preliminary data.</text>
</comment>
<accession>A0ABW5XLG1</accession>
<evidence type="ECO:0000313" key="6">
    <source>
        <dbReference type="Proteomes" id="UP001597391"/>
    </source>
</evidence>
<dbReference type="PANTHER" id="PTHR10204:SF34">
    <property type="entry name" value="NAD(P)H DEHYDROGENASE [QUINONE] 1 ISOFORM 1"/>
    <property type="match status" value="1"/>
</dbReference>
<proteinExistence type="inferred from homology"/>
<feature type="domain" description="Flavodoxin-like fold" evidence="4">
    <location>
        <begin position="25"/>
        <end position="203"/>
    </location>
</feature>
<sequence length="234" mass="26576">MSSMNTVSTQMSEGQDLSDGGGRPMRIVVIIGHPIPGSLSHALAARYVAELHGESRADVMISVIDLAETRVPMHVHPAREQLRAKAGRDHLDPQVRAWLETVERADHLVWFFPQWWGTYPAVLKAFIDSVFLSGVAFVYDEKLPKGLWGGKTSRAFATMDSPKWWNSMWYRNAMMSSLNRAVLRYVGVKPLPSSVFTPVRSSEPKVRTRWLLQVAERARVDARLLERRRNRLGR</sequence>
<protein>
    <submittedName>
        <fullName evidence="5">NAD(P)H-dependent oxidoreductase</fullName>
        <ecNumber evidence="5">1.-.-.-</ecNumber>
        <ecNumber evidence="5">1.6.99.-</ecNumber>
    </submittedName>
</protein>
<evidence type="ECO:0000256" key="2">
    <source>
        <dbReference type="ARBA" id="ARBA00023002"/>
    </source>
</evidence>
<dbReference type="InterPro" id="IPR051545">
    <property type="entry name" value="NAD(P)H_dehydrogenase_qn"/>
</dbReference>
<dbReference type="Pfam" id="PF02525">
    <property type="entry name" value="Flavodoxin_2"/>
    <property type="match status" value="1"/>
</dbReference>
<dbReference type="InterPro" id="IPR029039">
    <property type="entry name" value="Flavoprotein-like_sf"/>
</dbReference>
<evidence type="ECO:0000256" key="1">
    <source>
        <dbReference type="ARBA" id="ARBA00006252"/>
    </source>
</evidence>
<dbReference type="Proteomes" id="UP001597391">
    <property type="component" value="Unassembled WGS sequence"/>
</dbReference>
<evidence type="ECO:0000256" key="3">
    <source>
        <dbReference type="SAM" id="MobiDB-lite"/>
    </source>
</evidence>
<dbReference type="EC" id="1.-.-.-" evidence="5"/>
<reference evidence="6" key="1">
    <citation type="journal article" date="2019" name="Int. J. Syst. Evol. Microbiol.">
        <title>The Global Catalogue of Microorganisms (GCM) 10K type strain sequencing project: providing services to taxonomists for standard genome sequencing and annotation.</title>
        <authorList>
            <consortium name="The Broad Institute Genomics Platform"/>
            <consortium name="The Broad Institute Genome Sequencing Center for Infectious Disease"/>
            <person name="Wu L."/>
            <person name="Ma J."/>
        </authorList>
    </citation>
    <scope>NUCLEOTIDE SEQUENCE [LARGE SCALE GENOMIC DNA]</scope>
    <source>
        <strain evidence="6">KCTC 33576</strain>
    </source>
</reference>